<feature type="non-terminal residue" evidence="1">
    <location>
        <position position="1"/>
    </location>
</feature>
<dbReference type="EMBL" id="CADCTR010003002">
    <property type="protein sequence ID" value="CAA9377811.1"/>
    <property type="molecule type" value="Genomic_DNA"/>
</dbReference>
<dbReference type="AlphaFoldDB" id="A0A6J4N9G9"/>
<sequence length="197" mass="22082">DQLVREAGPLFQRYVFGQPGGTPSFVTGWLLKRHGYGTHFGSLRHTNAALVLEDLIDRGVPVVVEIGANKVGPWTLWGQHSIVLVGYSDPYTDAHHVEQHEYYFVDAQYPPNAAFDIATNDVDRDGDGVPERYPGNRTIACDAFFNQFPTGIYYPVFPSQQEHDAWMQQRLASPSRQSVFGALKEALITGTTDRWRG</sequence>
<evidence type="ECO:0008006" key="2">
    <source>
        <dbReference type="Google" id="ProtNLM"/>
    </source>
</evidence>
<gene>
    <name evidence="1" type="ORF">AVDCRST_MAG93-8953</name>
</gene>
<evidence type="ECO:0000313" key="1">
    <source>
        <dbReference type="EMBL" id="CAA9377811.1"/>
    </source>
</evidence>
<reference evidence="1" key="1">
    <citation type="submission" date="2020-02" db="EMBL/GenBank/DDBJ databases">
        <authorList>
            <person name="Meier V. D."/>
        </authorList>
    </citation>
    <scope>NUCLEOTIDE SEQUENCE</scope>
    <source>
        <strain evidence="1">AVDCRST_MAG93</strain>
    </source>
</reference>
<proteinExistence type="predicted"/>
<accession>A0A6J4N9G9</accession>
<organism evidence="1">
    <name type="scientific">uncultured Chloroflexia bacterium</name>
    <dbReference type="NCBI Taxonomy" id="1672391"/>
    <lineage>
        <taxon>Bacteria</taxon>
        <taxon>Bacillati</taxon>
        <taxon>Chloroflexota</taxon>
        <taxon>Chloroflexia</taxon>
        <taxon>environmental samples</taxon>
    </lineage>
</organism>
<name>A0A6J4N9G9_9CHLR</name>
<protein>
    <recommendedName>
        <fullName evidence="2">Peptidase C39-like domain-containing protein</fullName>
    </recommendedName>
</protein>